<name>A0A0H5RTA1_9EUKA</name>
<evidence type="ECO:0000256" key="1">
    <source>
        <dbReference type="SAM" id="MobiDB-lite"/>
    </source>
</evidence>
<feature type="non-terminal residue" evidence="2">
    <location>
        <position position="118"/>
    </location>
</feature>
<accession>A0A0H5RTA1</accession>
<dbReference type="AlphaFoldDB" id="A0A0H5RTA1"/>
<evidence type="ECO:0000313" key="2">
    <source>
        <dbReference type="EMBL" id="CRZ11964.1"/>
    </source>
</evidence>
<feature type="region of interest" description="Disordered" evidence="1">
    <location>
        <begin position="96"/>
        <end position="118"/>
    </location>
</feature>
<dbReference type="EMBL" id="HACM01011522">
    <property type="protein sequence ID" value="CRZ11964.1"/>
    <property type="molecule type" value="Transcribed_RNA"/>
</dbReference>
<reference evidence="2" key="1">
    <citation type="submission" date="2015-04" db="EMBL/GenBank/DDBJ databases">
        <title>The genome sequence of the plant pathogenic Rhizarian Plasmodiophora brassicae reveals insights in its biotrophic life cycle and the origin of chitin synthesis.</title>
        <authorList>
            <person name="Schwelm A."/>
            <person name="Fogelqvist J."/>
            <person name="Knaust A."/>
            <person name="Julke S."/>
            <person name="Lilja T."/>
            <person name="Dhandapani V."/>
            <person name="Bonilla-Rosso G."/>
            <person name="Karlsson M."/>
            <person name="Shevchenko A."/>
            <person name="Choi S.R."/>
            <person name="Kim H.G."/>
            <person name="Park J.Y."/>
            <person name="Lim Y.P."/>
            <person name="Ludwig-Muller J."/>
            <person name="Dixelius C."/>
        </authorList>
    </citation>
    <scope>NUCLEOTIDE SEQUENCE</scope>
    <source>
        <tissue evidence="2">Potato root galls</tissue>
    </source>
</reference>
<protein>
    <submittedName>
        <fullName evidence="2">Uncharacterized protein</fullName>
    </submittedName>
</protein>
<sequence length="118" mass="13366">MRRYRCVDGFVINIIVAMETEHVKPTKIQRNKMMLRPSVVLNVIFVPATNENAFEASMNPIAMQMAHHTTRCSRFRFGCAKDRFEHDIEVADPIGAQERRNVGATGGRGIRHDQGARA</sequence>
<organism evidence="2">
    <name type="scientific">Spongospora subterranea</name>
    <dbReference type="NCBI Taxonomy" id="70186"/>
    <lineage>
        <taxon>Eukaryota</taxon>
        <taxon>Sar</taxon>
        <taxon>Rhizaria</taxon>
        <taxon>Endomyxa</taxon>
        <taxon>Phytomyxea</taxon>
        <taxon>Plasmodiophorida</taxon>
        <taxon>Plasmodiophoridae</taxon>
        <taxon>Spongospora</taxon>
    </lineage>
</organism>
<proteinExistence type="predicted"/>